<dbReference type="InterPro" id="IPR008937">
    <property type="entry name" value="Ras-like_GEF"/>
</dbReference>
<evidence type="ECO:0000313" key="6">
    <source>
        <dbReference type="Proteomes" id="UP000054560"/>
    </source>
</evidence>
<protein>
    <recommendedName>
        <fullName evidence="4">Ras-GEF domain-containing protein</fullName>
    </recommendedName>
</protein>
<dbReference type="Pfam" id="PF00617">
    <property type="entry name" value="RasGEF"/>
    <property type="match status" value="1"/>
</dbReference>
<reference evidence="5 6" key="1">
    <citation type="submission" date="2011-02" db="EMBL/GenBank/DDBJ databases">
        <title>The Genome Sequence of Sphaeroforma arctica JP610.</title>
        <authorList>
            <consortium name="The Broad Institute Genome Sequencing Platform"/>
            <person name="Russ C."/>
            <person name="Cuomo C."/>
            <person name="Young S.K."/>
            <person name="Zeng Q."/>
            <person name="Gargeya S."/>
            <person name="Alvarado L."/>
            <person name="Berlin A."/>
            <person name="Chapman S.B."/>
            <person name="Chen Z."/>
            <person name="Freedman E."/>
            <person name="Gellesch M."/>
            <person name="Goldberg J."/>
            <person name="Griggs A."/>
            <person name="Gujja S."/>
            <person name="Heilman E."/>
            <person name="Heiman D."/>
            <person name="Howarth C."/>
            <person name="Mehta T."/>
            <person name="Neiman D."/>
            <person name="Pearson M."/>
            <person name="Roberts A."/>
            <person name="Saif S."/>
            <person name="Shea T."/>
            <person name="Shenoy N."/>
            <person name="Sisk P."/>
            <person name="Stolte C."/>
            <person name="Sykes S."/>
            <person name="White J."/>
            <person name="Yandava C."/>
            <person name="Burger G."/>
            <person name="Gray M.W."/>
            <person name="Holland P.W.H."/>
            <person name="King N."/>
            <person name="Lang F.B.F."/>
            <person name="Roger A.J."/>
            <person name="Ruiz-Trillo I."/>
            <person name="Haas B."/>
            <person name="Nusbaum C."/>
            <person name="Birren B."/>
        </authorList>
    </citation>
    <scope>NUCLEOTIDE SEQUENCE [LARGE SCALE GENOMIC DNA]</scope>
    <source>
        <strain evidence="5 6">JP610</strain>
    </source>
</reference>
<keyword evidence="6" id="KW-1185">Reference proteome</keyword>
<dbReference type="eggNOG" id="KOG3417">
    <property type="taxonomic scope" value="Eukaryota"/>
</dbReference>
<dbReference type="InterPro" id="IPR023578">
    <property type="entry name" value="Ras_GEF_dom_sf"/>
</dbReference>
<dbReference type="PROSITE" id="PS50009">
    <property type="entry name" value="RASGEF_CAT"/>
    <property type="match status" value="1"/>
</dbReference>
<dbReference type="SMART" id="SM00147">
    <property type="entry name" value="RasGEF"/>
    <property type="match status" value="1"/>
</dbReference>
<dbReference type="GO" id="GO:0005886">
    <property type="term" value="C:plasma membrane"/>
    <property type="evidence" value="ECO:0007669"/>
    <property type="project" value="TreeGrafter"/>
</dbReference>
<sequence>MKAAEAHETIQIQYNLCRAVPNQQVACKDLGNGVIEVSGLGSSRATTFAHVHNDGSLSQLWAKTIDTQRRSLLGMGTAAYSDPMRVVVRAFERELAVRISIVAKSEAPERTYEAVSRIQQSIQECVYAGTCYHSLALQTNTSSDSDAAIAAVVGQHQFQKVRDNVLRAANVLTTEVSRSPDAMHLSLLWDSCNVVLVAAQTLVDLIMCDIVKDKISLDRVMLEGSYWRKTVGGNVLPDTKVKRISAVFKNPWKRSPKISKYKQTPPLAPLPLEYRSLTSTPLSTPLEADEVTYSSNVSAVHLDESSRTRAQTHSHKSSNTYIPSTSPSTRRRTDSTTHVHLVDDFNFDVVQNAQDVAASIQGNKYISAHVVKDKGQQLKSISDIHTQGRKYARSGSDTKMLAVDSGQLTLATSTSVPYDMYAYTQSHAQRAPLNDDGPSRMKNLFNSASCDAMDSLGATSEEKIASIRSKFVGSVWVLIARRHRISTSGNPTTAHLIQSCVYVPLMHSAEVPIYRCQAPCKISCIDTNKVDRSVYSCTTSNACSSGFSVASSAGTLRNTQSQGSTYESTALNGIGRTPAILPQLNGASRRVPSGLGQRRLTAFATTNPALSKTQLSIGGLKVRVQDSRTADYYQKRRSVGDPRTVSTVRTISNSSARVAKDRSGGTKTSCGIKHTQTNVKSTIKQCSSAGDDDGTRRISGSGIVKQIPTVLVGCSGDGTTRRTVQTHTIHIDEQGSEGSGNGCNEGRTGAVSQSQSIPHGQKSHRNGNVLRSTDSQEREYISASTKNSCMKIVTKESIGKQEELQTPIQAKHSRTHSDTSQLSPVSNCMCSTGDCNPRRTITCNGHIVSGDADLLSHLDQIQPTRIVASLSPPVNTRNGSKDGAECGRSRSSTHQRTSSLELKHESRPSGSPLRTFEGQERKTSGSWRLLKTKPSNPKALKAHRTVSIGSCKGVGSISQEWGPLDSLSSECLNSRSLLFEGGASLLKPPTAPSRLPAKNIMQIRTDDFVQHCCLTDAKMIYNVKATEFQKCGWSKPSKEETSPNILAMIRSFDYLALLVASEILLRLTAEGRAEVIEKYIKIADGLAQDNNYNSLKAVLAGLQCQPIFRLSKTWALVHAKRKKTFEQLGSLMSEEENYRNYRDTLKKSGFPCIPYLGVYLTDVTYTYLALQSSTAEMERRVGGIIEEFQDYQRLSSYQYQNKPGVHIYMECASVNTDSENYTLSLQREQKQQPKAQQGSGKGLN</sequence>
<evidence type="ECO:0000256" key="1">
    <source>
        <dbReference type="ARBA" id="ARBA00022658"/>
    </source>
</evidence>
<dbReference type="Gene3D" id="1.10.840.10">
    <property type="entry name" value="Ras guanine-nucleotide exchange factors catalytic domain"/>
    <property type="match status" value="1"/>
</dbReference>
<feature type="domain" description="Ras-GEF" evidence="4">
    <location>
        <begin position="1004"/>
        <end position="1230"/>
    </location>
</feature>
<evidence type="ECO:0000256" key="2">
    <source>
        <dbReference type="PROSITE-ProRule" id="PRU00168"/>
    </source>
</evidence>
<dbReference type="PANTHER" id="PTHR23113:SF368">
    <property type="entry name" value="CELL DIVISION CONTROL PROTEIN 25"/>
    <property type="match status" value="1"/>
</dbReference>
<dbReference type="InterPro" id="IPR036964">
    <property type="entry name" value="RASGEF_cat_dom_sf"/>
</dbReference>
<gene>
    <name evidence="5" type="ORF">SARC_08523</name>
</gene>
<feature type="compositionally biased region" description="Low complexity" evidence="3">
    <location>
        <begin position="889"/>
        <end position="899"/>
    </location>
</feature>
<dbReference type="GO" id="GO:0005085">
    <property type="term" value="F:guanyl-nucleotide exchange factor activity"/>
    <property type="evidence" value="ECO:0007669"/>
    <property type="project" value="UniProtKB-KW"/>
</dbReference>
<dbReference type="InterPro" id="IPR001895">
    <property type="entry name" value="RASGEF_cat_dom"/>
</dbReference>
<proteinExistence type="predicted"/>
<feature type="compositionally biased region" description="Basic and acidic residues" evidence="3">
    <location>
        <begin position="879"/>
        <end position="888"/>
    </location>
</feature>
<dbReference type="OrthoDB" id="546434at2759"/>
<organism evidence="5 6">
    <name type="scientific">Sphaeroforma arctica JP610</name>
    <dbReference type="NCBI Taxonomy" id="667725"/>
    <lineage>
        <taxon>Eukaryota</taxon>
        <taxon>Ichthyosporea</taxon>
        <taxon>Ichthyophonida</taxon>
        <taxon>Sphaeroforma</taxon>
    </lineage>
</organism>
<evidence type="ECO:0000256" key="3">
    <source>
        <dbReference type="SAM" id="MobiDB-lite"/>
    </source>
</evidence>
<accession>A0A0L0FQM4</accession>
<dbReference type="CDD" id="cd00155">
    <property type="entry name" value="RasGEF"/>
    <property type="match status" value="1"/>
</dbReference>
<keyword evidence="1 2" id="KW-0344">Guanine-nucleotide releasing factor</keyword>
<dbReference type="GeneID" id="25909027"/>
<dbReference type="AlphaFoldDB" id="A0A0L0FQM4"/>
<dbReference type="SUPFAM" id="SSF48366">
    <property type="entry name" value="Ras GEF"/>
    <property type="match status" value="1"/>
</dbReference>
<feature type="region of interest" description="Disordered" evidence="3">
    <location>
        <begin position="803"/>
        <end position="827"/>
    </location>
</feature>
<name>A0A0L0FQM4_9EUKA</name>
<dbReference type="PANTHER" id="PTHR23113">
    <property type="entry name" value="GUANINE NUCLEOTIDE EXCHANGE FACTOR"/>
    <property type="match status" value="1"/>
</dbReference>
<dbReference type="Proteomes" id="UP000054560">
    <property type="component" value="Unassembled WGS sequence"/>
</dbReference>
<dbReference type="GO" id="GO:0007265">
    <property type="term" value="P:Ras protein signal transduction"/>
    <property type="evidence" value="ECO:0007669"/>
    <property type="project" value="TreeGrafter"/>
</dbReference>
<evidence type="ECO:0000313" key="5">
    <source>
        <dbReference type="EMBL" id="KNC79072.1"/>
    </source>
</evidence>
<dbReference type="EMBL" id="KQ242370">
    <property type="protein sequence ID" value="KNC79072.1"/>
    <property type="molecule type" value="Genomic_DNA"/>
</dbReference>
<evidence type="ECO:0000259" key="4">
    <source>
        <dbReference type="PROSITE" id="PS50009"/>
    </source>
</evidence>
<feature type="compositionally biased region" description="Polar residues" evidence="3">
    <location>
        <begin position="818"/>
        <end position="827"/>
    </location>
</feature>
<dbReference type="STRING" id="667725.A0A0L0FQM4"/>
<dbReference type="RefSeq" id="XP_014152974.1">
    <property type="nucleotide sequence ID" value="XM_014297499.1"/>
</dbReference>
<feature type="region of interest" description="Disordered" evidence="3">
    <location>
        <begin position="733"/>
        <end position="783"/>
    </location>
</feature>
<feature type="region of interest" description="Disordered" evidence="3">
    <location>
        <begin position="302"/>
        <end position="333"/>
    </location>
</feature>
<feature type="region of interest" description="Disordered" evidence="3">
    <location>
        <begin position="870"/>
        <end position="924"/>
    </location>
</feature>